<evidence type="ECO:0000313" key="1">
    <source>
        <dbReference type="EMBL" id="CAH2239126.1"/>
    </source>
</evidence>
<keyword evidence="2" id="KW-1185">Reference proteome</keyword>
<dbReference type="EMBL" id="CAKXAJ010025420">
    <property type="protein sequence ID" value="CAH2239126.1"/>
    <property type="molecule type" value="Genomic_DNA"/>
</dbReference>
<comment type="caution">
    <text evidence="1">The sequence shown here is derived from an EMBL/GenBank/DDBJ whole genome shotgun (WGS) entry which is preliminary data.</text>
</comment>
<proteinExistence type="predicted"/>
<evidence type="ECO:0000313" key="2">
    <source>
        <dbReference type="Proteomes" id="UP000838756"/>
    </source>
</evidence>
<dbReference type="AlphaFoldDB" id="A0A8S4RMS0"/>
<accession>A0A8S4RMS0</accession>
<dbReference type="Proteomes" id="UP000838756">
    <property type="component" value="Unassembled WGS sequence"/>
</dbReference>
<organism evidence="1 2">
    <name type="scientific">Pararge aegeria aegeria</name>
    <dbReference type="NCBI Taxonomy" id="348720"/>
    <lineage>
        <taxon>Eukaryota</taxon>
        <taxon>Metazoa</taxon>
        <taxon>Ecdysozoa</taxon>
        <taxon>Arthropoda</taxon>
        <taxon>Hexapoda</taxon>
        <taxon>Insecta</taxon>
        <taxon>Pterygota</taxon>
        <taxon>Neoptera</taxon>
        <taxon>Endopterygota</taxon>
        <taxon>Lepidoptera</taxon>
        <taxon>Glossata</taxon>
        <taxon>Ditrysia</taxon>
        <taxon>Papilionoidea</taxon>
        <taxon>Nymphalidae</taxon>
        <taxon>Satyrinae</taxon>
        <taxon>Satyrini</taxon>
        <taxon>Parargina</taxon>
        <taxon>Pararge</taxon>
    </lineage>
</organism>
<sequence>MLLGDRNTHSSNGPPDELFHKKRKVWATSWQVAPGVLVMRRRMLSAPLPVPPPPAHLPHPRARPVINSMYNVKFISAEQCKVITDQMTWGILAMPPEPVCSASGAPPLLPTVCAQQYL</sequence>
<protein>
    <submittedName>
        <fullName evidence="1">Jg10410 protein</fullName>
    </submittedName>
</protein>
<reference evidence="1" key="1">
    <citation type="submission" date="2022-03" db="EMBL/GenBank/DDBJ databases">
        <authorList>
            <person name="Lindestad O."/>
        </authorList>
    </citation>
    <scope>NUCLEOTIDE SEQUENCE</scope>
</reference>
<gene>
    <name evidence="1" type="primary">jg10410</name>
    <name evidence="1" type="ORF">PAEG_LOCUS16035</name>
</gene>
<name>A0A8S4RMS0_9NEOP</name>